<evidence type="ECO:0000313" key="3">
    <source>
        <dbReference type="Proteomes" id="UP000174145"/>
    </source>
</evidence>
<keyword evidence="1" id="KW-0812">Transmembrane</keyword>
<organism evidence="2 3">
    <name type="scientific">Alphaentomopoxvirus acuprea</name>
    <dbReference type="NCBI Taxonomy" id="62099"/>
    <lineage>
        <taxon>Viruses</taxon>
        <taxon>Varidnaviria</taxon>
        <taxon>Bamfordvirae</taxon>
        <taxon>Nucleocytoviricota</taxon>
        <taxon>Pokkesviricetes</taxon>
        <taxon>Chitovirales</taxon>
        <taxon>Poxviridae</taxon>
        <taxon>Entomopoxvirinae</taxon>
        <taxon>Alphaentomopoxvirus</taxon>
    </lineage>
</organism>
<evidence type="ECO:0000313" key="2">
    <source>
        <dbReference type="EMBL" id="BAO49459.1"/>
    </source>
</evidence>
<feature type="transmembrane region" description="Helical" evidence="1">
    <location>
        <begin position="490"/>
        <end position="515"/>
    </location>
</feature>
<keyword evidence="1" id="KW-1133">Transmembrane helix</keyword>
<name>W6JPK9_9POXV</name>
<keyword evidence="3" id="KW-1185">Reference proteome</keyword>
<dbReference type="OrthoDB" id="9141at10239"/>
<accession>W6JPK9</accession>
<reference evidence="2 3" key="1">
    <citation type="journal article" date="2014" name="Virology">
        <title>The complete genome sequence of the Alphaentomopoxvirus Anomala cuprea entomopoxvirus, including its terminal hairpin loop sequences, suggests a potentially unique mode of apoptosis inhibition and mode of DNA replication.</title>
        <authorList>
            <person name="Mitsuhashi W."/>
            <person name="Miyamoto K."/>
            <person name="Wada S."/>
        </authorList>
    </citation>
    <scope>NUCLEOTIDE SEQUENCE [LARGE SCALE GENOMIC DNA]</scope>
    <source>
        <strain evidence="2">CV6M</strain>
    </source>
</reference>
<evidence type="ECO:0000256" key="1">
    <source>
        <dbReference type="SAM" id="Phobius"/>
    </source>
</evidence>
<dbReference type="KEGG" id="vg:18263528"/>
<keyword evidence="1" id="KW-0472">Membrane</keyword>
<dbReference type="RefSeq" id="YP_009001572.1">
    <property type="nucleotide sequence ID" value="NC_023426.1"/>
</dbReference>
<dbReference type="EMBL" id="AP013055">
    <property type="protein sequence ID" value="BAO49459.1"/>
    <property type="molecule type" value="Genomic_DNA"/>
</dbReference>
<protein>
    <submittedName>
        <fullName evidence="2">Uncharacterized protein</fullName>
    </submittedName>
</protein>
<dbReference type="GeneID" id="18263528"/>
<dbReference type="Proteomes" id="UP000174145">
    <property type="component" value="Segment"/>
</dbReference>
<sequence>MYKIMILLYLFLNYTYSENYKCPPNIHPSLVLTFRDLPDCENTQAALVEFDIKILNEQVYITDLVLIYAKVFYCYSYSAFYFWAVPQKKIIYIDLYKYNVTMLNNTLDYNNEKFIYNDITNTYILGKEEFECDYSIFNSETSTYFITLKRDKLEYKLGEMRSNLEIYSFNDCNYIDGYCKLTQELFILWTVNKDATLEFSYKNIHEVGAFLDNNNNYHFIFNLDNIKQSVVVTNISDVDIEGYTYTSNKAYRIKLNNKYINRIKRDSVKYSDIAQLQYISDIEDTYKEYLSMLCKELKSSELRFQTICSIDPYSCISNIINENAIRVENIGKYFFVYSCFKVDIIEYLPTYNTLIDKCNTLIPVKYSYNEQYFNGYLDYYKGQIFDSSPYLYQGHCNDLFGIYVDCIDDKSSICKYDLNSGVLTKVNLDLHIIDYTYNNKINYNTKTNVFNTLSKPTFNDYKNYYFTHNIESEINHKSILNHYSDNHTSLFIIVLIILLFTLTLIFVIIYIIIYVKYKSYVNIHN</sequence>
<proteinExistence type="predicted"/>